<organism evidence="1 2">
    <name type="scientific">Metapseudomonas otitidis</name>
    <dbReference type="NCBI Taxonomy" id="319939"/>
    <lineage>
        <taxon>Bacteria</taxon>
        <taxon>Pseudomonadati</taxon>
        <taxon>Pseudomonadota</taxon>
        <taxon>Gammaproteobacteria</taxon>
        <taxon>Pseudomonadales</taxon>
        <taxon>Pseudomonadaceae</taxon>
        <taxon>Metapseudomonas</taxon>
    </lineage>
</organism>
<proteinExistence type="predicted"/>
<reference evidence="1 2" key="1">
    <citation type="submission" date="2019-12" db="EMBL/GenBank/DDBJ databases">
        <title>complete genome sequences of Pseudomonas otitidis str. WP8-S17-CRE-03 isolated from wastewater treatment plant effluent.</title>
        <authorList>
            <person name="Sekizuka T."/>
            <person name="Itokawa K."/>
            <person name="Yatsu K."/>
            <person name="Inamine Y."/>
            <person name="Kuroda M."/>
        </authorList>
    </citation>
    <scope>NUCLEOTIDE SEQUENCE [LARGE SCALE GENOMIC DNA]</scope>
    <source>
        <strain evidence="1 2">WP8-S17-CRE-03</strain>
    </source>
</reference>
<dbReference type="STRING" id="319939.SAMN05216263_11077"/>
<dbReference type="EMBL" id="AP022213">
    <property type="protein sequence ID" value="BBT18629.1"/>
    <property type="molecule type" value="Genomic_DNA"/>
</dbReference>
<protein>
    <submittedName>
        <fullName evidence="1">Uncharacterized protein</fullName>
    </submittedName>
</protein>
<dbReference type="Proteomes" id="UP000515591">
    <property type="component" value="Chromosome"/>
</dbReference>
<dbReference type="AlphaFoldDB" id="A0A1I0UDT6"/>
<accession>A0A1I0UDT6</accession>
<dbReference type="RefSeq" id="WP_044411784.1">
    <property type="nucleotide sequence ID" value="NZ_AP022213.1"/>
</dbReference>
<sequence>MLLGAILLFAWLILVIRHPTKALPISLAAVLVIGLMAAWVLWEERLVNEQLARLDVRLAYQPDQCPADRPLKISVHNGSSTTLLDLAWIVQAYRPGDDLNLAESPYEAERSLGPPRLQAGADWQDCLPLPPLRRGYRADTLEFRAERLHGRFAD</sequence>
<evidence type="ECO:0000313" key="2">
    <source>
        <dbReference type="Proteomes" id="UP000515591"/>
    </source>
</evidence>
<evidence type="ECO:0000313" key="1">
    <source>
        <dbReference type="EMBL" id="BBT18629.1"/>
    </source>
</evidence>
<gene>
    <name evidence="1" type="ORF">WP8S17C03_46780</name>
</gene>
<name>A0A1I0UDT6_9GAMM</name>